<dbReference type="InterPro" id="IPR017853">
    <property type="entry name" value="GH"/>
</dbReference>
<feature type="compositionally biased region" description="Low complexity" evidence="7">
    <location>
        <begin position="851"/>
        <end position="863"/>
    </location>
</feature>
<feature type="compositionally biased region" description="Polar residues" evidence="7">
    <location>
        <begin position="841"/>
        <end position="850"/>
    </location>
</feature>
<feature type="region of interest" description="Disordered" evidence="7">
    <location>
        <begin position="1349"/>
        <end position="1524"/>
    </location>
</feature>
<evidence type="ECO:0000256" key="7">
    <source>
        <dbReference type="SAM" id="MobiDB-lite"/>
    </source>
</evidence>
<feature type="compositionally biased region" description="Polar residues" evidence="7">
    <location>
        <begin position="904"/>
        <end position="914"/>
    </location>
</feature>
<organism evidence="10 11">
    <name type="scientific">Chaetoceros tenuissimus</name>
    <dbReference type="NCBI Taxonomy" id="426638"/>
    <lineage>
        <taxon>Eukaryota</taxon>
        <taxon>Sar</taxon>
        <taxon>Stramenopiles</taxon>
        <taxon>Ochrophyta</taxon>
        <taxon>Bacillariophyta</taxon>
        <taxon>Coscinodiscophyceae</taxon>
        <taxon>Chaetocerotophycidae</taxon>
        <taxon>Chaetocerotales</taxon>
        <taxon>Chaetocerotaceae</taxon>
        <taxon>Chaetoceros</taxon>
    </lineage>
</organism>
<feature type="compositionally biased region" description="Basic and acidic residues" evidence="7">
    <location>
        <begin position="865"/>
        <end position="876"/>
    </location>
</feature>
<evidence type="ECO:0000313" key="10">
    <source>
        <dbReference type="EMBL" id="GFH50041.1"/>
    </source>
</evidence>
<evidence type="ECO:0000256" key="8">
    <source>
        <dbReference type="SAM" id="SignalP"/>
    </source>
</evidence>
<feature type="compositionally biased region" description="Low complexity" evidence="7">
    <location>
        <begin position="420"/>
        <end position="445"/>
    </location>
</feature>
<dbReference type="InterPro" id="IPR051860">
    <property type="entry name" value="Plasmodium_CSP_Invasion"/>
</dbReference>
<dbReference type="InterPro" id="IPR024655">
    <property type="entry name" value="Asl1_glyco_hydro_catalytic"/>
</dbReference>
<keyword evidence="11" id="KW-1185">Reference proteome</keyword>
<feature type="domain" description="Asl1-like glycosyl hydrolase catalytic" evidence="9">
    <location>
        <begin position="1972"/>
        <end position="2228"/>
    </location>
</feature>
<feature type="compositionally biased region" description="Polar residues" evidence="7">
    <location>
        <begin position="1353"/>
        <end position="1364"/>
    </location>
</feature>
<proteinExistence type="inferred from homology"/>
<feature type="region of interest" description="Disordered" evidence="7">
    <location>
        <begin position="406"/>
        <end position="1127"/>
    </location>
</feature>
<feature type="compositionally biased region" description="Low complexity" evidence="7">
    <location>
        <begin position="613"/>
        <end position="670"/>
    </location>
</feature>
<protein>
    <recommendedName>
        <fullName evidence="2">Circumsporozoite protein</fullName>
    </recommendedName>
</protein>
<feature type="chain" id="PRO_5042100509" description="Circumsporozoite protein" evidence="8">
    <location>
        <begin position="21"/>
        <end position="2383"/>
    </location>
</feature>
<comment type="function">
    <text evidence="5">In the vertebrate host, binds to highly sulfated heparan sulfate proteoglycans (HSPGs) on the surface of host hepatocytes and is required for sporozoite invasion of the host hepatocytes.</text>
</comment>
<dbReference type="Gene3D" id="2.60.120.260">
    <property type="entry name" value="Galactose-binding domain-like"/>
    <property type="match status" value="2"/>
</dbReference>
<comment type="similarity">
    <text evidence="1">Belongs to the plasmodium circumsporozoite protein family.</text>
</comment>
<feature type="compositionally biased region" description="Low complexity" evidence="7">
    <location>
        <begin position="581"/>
        <end position="606"/>
    </location>
</feature>
<dbReference type="Pfam" id="PF11790">
    <property type="entry name" value="Glyco_hydro_cc"/>
    <property type="match status" value="1"/>
</dbReference>
<evidence type="ECO:0000256" key="1">
    <source>
        <dbReference type="ARBA" id="ARBA00006241"/>
    </source>
</evidence>
<feature type="compositionally biased region" description="Low complexity" evidence="7">
    <location>
        <begin position="452"/>
        <end position="574"/>
    </location>
</feature>
<keyword evidence="8" id="KW-0732">Signal</keyword>
<dbReference type="Proteomes" id="UP001054902">
    <property type="component" value="Unassembled WGS sequence"/>
</dbReference>
<feature type="compositionally biased region" description="Polar residues" evidence="7">
    <location>
        <begin position="1431"/>
        <end position="1449"/>
    </location>
</feature>
<evidence type="ECO:0000256" key="6">
    <source>
        <dbReference type="ARBA" id="ARBA00045806"/>
    </source>
</evidence>
<feature type="compositionally biased region" description="Low complexity" evidence="7">
    <location>
        <begin position="1453"/>
        <end position="1489"/>
    </location>
</feature>
<evidence type="ECO:0000259" key="9">
    <source>
        <dbReference type="Pfam" id="PF11790"/>
    </source>
</evidence>
<feature type="compositionally biased region" description="Low complexity" evidence="7">
    <location>
        <begin position="677"/>
        <end position="799"/>
    </location>
</feature>
<accession>A0AAD3H4I6</accession>
<feature type="region of interest" description="Disordered" evidence="7">
    <location>
        <begin position="1725"/>
        <end position="1765"/>
    </location>
</feature>
<comment type="caution">
    <text evidence="10">The sequence shown here is derived from an EMBL/GenBank/DDBJ whole genome shotgun (WGS) entry which is preliminary data.</text>
</comment>
<feature type="region of interest" description="Disordered" evidence="7">
    <location>
        <begin position="94"/>
        <end position="130"/>
    </location>
</feature>
<evidence type="ECO:0000313" key="11">
    <source>
        <dbReference type="Proteomes" id="UP001054902"/>
    </source>
</evidence>
<feature type="compositionally biased region" description="Low complexity" evidence="7">
    <location>
        <begin position="944"/>
        <end position="979"/>
    </location>
</feature>
<dbReference type="Gene3D" id="3.20.20.80">
    <property type="entry name" value="Glycosidases"/>
    <property type="match status" value="1"/>
</dbReference>
<keyword evidence="4" id="KW-0677">Repeat</keyword>
<feature type="compositionally biased region" description="Low complexity" evidence="7">
    <location>
        <begin position="1496"/>
        <end position="1521"/>
    </location>
</feature>
<comment type="function">
    <text evidence="6">Essential sporozoite protein. In the mosquito vector, required for sporozoite development in the oocyst, migration through the vector hemolymph and entry into the vector salivary glands. In the vertebrate host, required for sporozoite migration through the host dermis and infection of host hepatocytes. Binds to highly sulfated heparan sulfate proteoglycans (HSPGs) on the surface of host hepatocytes.</text>
</comment>
<feature type="compositionally biased region" description="Polar residues" evidence="7">
    <location>
        <begin position="106"/>
        <end position="125"/>
    </location>
</feature>
<keyword evidence="3" id="KW-0748">Sporozoite</keyword>
<evidence type="ECO:0000256" key="5">
    <source>
        <dbReference type="ARBA" id="ARBA00033726"/>
    </source>
</evidence>
<evidence type="ECO:0000256" key="2">
    <source>
        <dbReference type="ARBA" id="ARBA00021911"/>
    </source>
</evidence>
<dbReference type="PANTHER" id="PTHR44826:SF3">
    <property type="entry name" value="SPORE COAT PROTEIN SP85"/>
    <property type="match status" value="1"/>
</dbReference>
<sequence>MKLSSSLSLCLLSLGSTISGNGVMGITDTISQESVLVENQQSEVKQDFLEHEIKTKTNMDMDNTAIEYASKNVFNTSQDDEVAVEVGKRILKKSKTTKAPKVAPTENPSSNSTETRLTESPTQKITPYEKKTTEDINKLLKDKHYAEILLNMTSIDDHAHDELGNGTNSLAAQTIFSSDITFSEGNCDVVRVEILTDNYPAETSWQLTDAASNTILSGDNYQDTGTTYSHEICVDDWTILSFTINDSYGDGICCSYGSGSYTVTVNDNIVLTGGDFAFTETKLLYCLYGEETVNGELVCRCAPDEVRFSINLNTDNYPQETKWTLSTCEGDEIIQGAYASKNTEHNNSYCIAGDQAYTFEIIDTYGDGICCGYGEGNYALFVEGIELFTSGGAFGSSEVAKVNGDCAAPSSSPSIGTIVTSVPSSRSDKPSLSPSKLVSTSPSSHPSKHYSELPSSKPSSSPSLQESSLPSSSPSSLPSKHYSELPSSNPSNSPSLQESSLPSSSPSSLPSKHYSELPSSKPSSSPSLQESSLPSSSPSSLPSKHYSDLPSSNPSNSPSLQESSLPSSSPSSLPSKKHSDLPSLVPSSSPSLQESSLPSSSPSSLPSKKHSDLPSLVPSSSPSLQESNMPSSSPSSLPSKLYSELPSSNPSNSPSLQESSLPSSSPSSLPSKKHSDLPSLVPSSSPSLQESSLPSSSPSSLPSKQYSELPSLVPSSTPSLQESSSPSFIPSSLPSKLYSELPSLVPSSTPSLQESSSPSFIPSSLPSKNHSELPSLVPSSTPSLQESSSPSFIPSSLPSKNHSELPSLVPSNIPSLQESSSPSSSPSSLPSKQHSELPSLVPSNIPSLQESSFPSSSPSSFPSKQHSELPSNDHTELPSLISSSSPSMENSSLPSSVPSVSFSDKPTNRPSTVPSIAESYLPSKTRTDLPSLEPSVSIQPSPEPSLNPSLSLEPSIDPSNWPSYSPSSEPSMISSNKPSLLPSTVPSIHPSEKISDVPSNVPVSEPSLGPSFILSSNPSLLPSLEPSLLPSESSESPSSDPSALPSELPSMSSESPSSDPSALPSELPSISSESPSSDPSALLSELPSMSSESPSSDPSALPSELPSMSSESPSLDPFVQPSNVPTEEQGCDVVRVEILTDNYPAETSWQITDAASNTILSGDNYQDTGTTYSHEICVDDWTILSFTINDSYGDGICCSYGSGSYTVTVNDNIVLTGGDFTFTETKLLYCLYGEETVNGELVCRCAPDEVRFSINLNTDNYPQETKWTLSTCEGDEIIQGSYASRNTEHNNSYCIAGDQAYTFEITDTHGDGICCGYGEGNYALFVEGIEVFKSGGAFGSSEVAKVNGDCAAPSSSPSIGTIVTSVPSSSSDKPSLSPSSSPSFEKSSLPSTSPSVRSSELPSVNSQSPASSPSSLPSGLPSSSSTSSPSFEFSMNPSLIPSNSPSMIRNSDKPSLSPSSVPSEAPSDSSEAPSFGPSSLPSEFPSMSSDKPSSIPNASPSSVPSLSSDKPSSNPSSAPSKTESITQIFVDEPGVQYGGAAEIINCAGTNTNMIRKLEDTGYVTFTVDLQCLDVEVEVSYVSASNRNMHVFVNDGTNQTFVFSDTGDWCGQGGTSSTIIMSNLSGLKVGTNTFTFQNPSGTPSPLLEWIKFTESCSSYSESPSEAPSILPSIKTTIPSNYPTEVPTDVRSIEPSVLPSSKLSTNPSFSPSLPSLLPSTLPSDIPSELPSLSKSDLPTTSPTTTILPTNAPSSIPSSSPSDSFAPSFSPTTELFGTTCIDDESYEFTLSNGNTVDCTWFLHYNPLIAFRRNMYCNGDTLFRCKKSCGRCSSDEIPLDDENFEFMIDGQLQRCSWISDSSNSDMYNVLSRQKSYCQQSYNGVLIADKCKLSCYEAAVLPKRGLLMNKNAAEKGASNFGGFVSWYANYKQEPYEGTFHREFIDQHGIEFVPMFAQNWLDHPDGTKRCFYEDYDVNGYVLQRNENFPVCTQQDAITILQESKAKSSPNSIPMTYVMGWNEQYINPSTKMTPKHMAYYYAKYLQPAAKASGLKIVSPTLNGGSVAWFAEFLYHCYQAKDDVQNPCDIFSMEKFAIHTYDCRYDLWPIWYSGSGSRLVANLVNELEVRLGNVENWENYVLARPLWITETSCFNERTSPSFNFDNLYETPKANAKEQCERITGQSQSLHGDGSLVAMENVSAIERYAWWTTYHNKLKPHYLTYKDGTITQVGEAYKRIGDSSVNCEYPGTKIFADDNSVVITSPATLLDCAVTNTKMVKLMKLGGSATFTVNVPLDGNYAINISYISAEPRNLQVKVNKNAVEPNDVFTEIFNFYSTGANSWCEGGTGSTHVVPLELKKFKAGSNIITFGNDGDEDSPVIEWIALVPKQV</sequence>
<feature type="compositionally biased region" description="Low complexity" evidence="7">
    <location>
        <begin position="1365"/>
        <end position="1430"/>
    </location>
</feature>
<dbReference type="EMBL" id="BLLK01000038">
    <property type="protein sequence ID" value="GFH50041.1"/>
    <property type="molecule type" value="Genomic_DNA"/>
</dbReference>
<dbReference type="SUPFAM" id="SSF51445">
    <property type="entry name" value="(Trans)glycosidases"/>
    <property type="match status" value="1"/>
</dbReference>
<feature type="signal peptide" evidence="8">
    <location>
        <begin position="1"/>
        <end position="20"/>
    </location>
</feature>
<feature type="compositionally biased region" description="Low complexity" evidence="7">
    <location>
        <begin position="810"/>
        <end position="831"/>
    </location>
</feature>
<reference evidence="10 11" key="1">
    <citation type="journal article" date="2021" name="Sci. Rep.">
        <title>The genome of the diatom Chaetoceros tenuissimus carries an ancient integrated fragment of an extant virus.</title>
        <authorList>
            <person name="Hongo Y."/>
            <person name="Kimura K."/>
            <person name="Takaki Y."/>
            <person name="Yoshida Y."/>
            <person name="Baba S."/>
            <person name="Kobayashi G."/>
            <person name="Nagasaki K."/>
            <person name="Hano T."/>
            <person name="Tomaru Y."/>
        </authorList>
    </citation>
    <scope>NUCLEOTIDE SEQUENCE [LARGE SCALE GENOMIC DNA]</scope>
    <source>
        <strain evidence="10 11">NIES-3715</strain>
    </source>
</reference>
<gene>
    <name evidence="10" type="ORF">CTEN210_06517</name>
</gene>
<dbReference type="PANTHER" id="PTHR44826">
    <property type="entry name" value="SPORE COAT PROTEIN SP85"/>
    <property type="match status" value="1"/>
</dbReference>
<evidence type="ECO:0000256" key="4">
    <source>
        <dbReference type="ARBA" id="ARBA00022737"/>
    </source>
</evidence>
<feature type="compositionally biased region" description="Polar residues" evidence="7">
    <location>
        <begin position="409"/>
        <end position="419"/>
    </location>
</feature>
<feature type="compositionally biased region" description="Low complexity" evidence="7">
    <location>
        <begin position="877"/>
        <end position="903"/>
    </location>
</feature>
<evidence type="ECO:0000256" key="3">
    <source>
        <dbReference type="ARBA" id="ARBA00022522"/>
    </source>
</evidence>
<name>A0AAD3H4I6_9STRA</name>
<feature type="compositionally biased region" description="Low complexity" evidence="7">
    <location>
        <begin position="1014"/>
        <end position="1117"/>
    </location>
</feature>